<feature type="compositionally biased region" description="Basic and acidic residues" evidence="3">
    <location>
        <begin position="662"/>
        <end position="681"/>
    </location>
</feature>
<name>A5BTN9_VITVI</name>
<accession>A5BTN9</accession>
<dbReference type="ExpressionAtlas" id="A5BTN9">
    <property type="expression patterns" value="baseline and differential"/>
</dbReference>
<protein>
    <recommendedName>
        <fullName evidence="5">Pentatricopeptide repeat-containing protein</fullName>
    </recommendedName>
</protein>
<dbReference type="GO" id="GO:0009451">
    <property type="term" value="P:RNA modification"/>
    <property type="evidence" value="ECO:0007669"/>
    <property type="project" value="InterPro"/>
</dbReference>
<evidence type="ECO:0000256" key="1">
    <source>
        <dbReference type="ARBA" id="ARBA00022737"/>
    </source>
</evidence>
<evidence type="ECO:0000256" key="3">
    <source>
        <dbReference type="SAM" id="MobiDB-lite"/>
    </source>
</evidence>
<proteinExistence type="predicted"/>
<keyword evidence="1" id="KW-0677">Repeat</keyword>
<dbReference type="PROSITE" id="PS51375">
    <property type="entry name" value="PPR"/>
    <property type="match status" value="4"/>
</dbReference>
<feature type="repeat" description="PPR" evidence="2">
    <location>
        <begin position="357"/>
        <end position="391"/>
    </location>
</feature>
<evidence type="ECO:0000256" key="2">
    <source>
        <dbReference type="PROSITE-ProRule" id="PRU00708"/>
    </source>
</evidence>
<dbReference type="InterPro" id="IPR011990">
    <property type="entry name" value="TPR-like_helical_dom_sf"/>
</dbReference>
<dbReference type="EMBL" id="AM470707">
    <property type="protein sequence ID" value="CAN68290.1"/>
    <property type="molecule type" value="Genomic_DNA"/>
</dbReference>
<sequence length="717" mass="80328">MSGSSDSAYQESVRSRQFRFPGQLSSSDTRDSPDPFPPTIKKQTLIILMTKSPFCTVINFVDYSLNQRAPAGHESAETPIGTRINKPKYSPVFVDRMAFMSIYISLFNPCKTLRHLKQLHAQIITHHNSPFPLSALASLSALSPFPTFLAYAKTIFHHLQNPSPSLYNSLIRALSSSKTPLEALPLYHTKLQSGLKPDHMTYPFVIKACNESSMTWFGLLVHTHVVKSGFECDSYIVSSLIHLYANGKDLVAAKQLFNLCSDRDLVSWNAMIDGYVKRGEMGHARIVFDRMVCRDVISWNTMINGYAIVGKIDEAKRLFDEMPERNLVSWNSMLAGFVKCGNVEDAFGLFSEMPCRDVVSWNSMLACYAQCGKPNEVLALFDQMRAVGVKPTEATVVSLLSACAHLGALDKGLHLHTYINDNRIEVGRLLNASVLLSINEVKLSIYRFLSSGVKNNKSLLLCFRMHLSLPPGLSLNSPNPRAIGCLLEFHSPQGLLIIHVIASGGLEVRLFTQVDPGILEYSGKEAAVGEYSFRALNAGYYMHHHQISHVNLLPCHLGIKWPHQSREDRLRNRHNWQPSHPTEESLKPEVLKLGEIDTSPWDDFPLGELFLVTLIVFDGTKEGRVIPRLSASLRLLGLRWLSRALALSPGGALLSPWSHPMNGKEKEESKRRMKSNKREQTPTRSPRRMKMKLNPGLKSGQREITPKTETLGFKSKP</sequence>
<feature type="region of interest" description="Disordered" evidence="3">
    <location>
        <begin position="652"/>
        <end position="717"/>
    </location>
</feature>
<dbReference type="Pfam" id="PF13041">
    <property type="entry name" value="PPR_2"/>
    <property type="match status" value="1"/>
</dbReference>
<evidence type="ECO:0008006" key="5">
    <source>
        <dbReference type="Google" id="ProtNLM"/>
    </source>
</evidence>
<dbReference type="NCBIfam" id="TIGR00756">
    <property type="entry name" value="PPR"/>
    <property type="match status" value="4"/>
</dbReference>
<dbReference type="AlphaFoldDB" id="A5BTN9"/>
<dbReference type="PANTHER" id="PTHR47926">
    <property type="entry name" value="PENTATRICOPEPTIDE REPEAT-CONTAINING PROTEIN"/>
    <property type="match status" value="1"/>
</dbReference>
<dbReference type="GO" id="GO:0003723">
    <property type="term" value="F:RNA binding"/>
    <property type="evidence" value="ECO:0007669"/>
    <property type="project" value="InterPro"/>
</dbReference>
<feature type="region of interest" description="Disordered" evidence="3">
    <location>
        <begin position="1"/>
        <end position="37"/>
    </location>
</feature>
<dbReference type="InterPro" id="IPR046960">
    <property type="entry name" value="PPR_At4g14850-like_plant"/>
</dbReference>
<dbReference type="FunFam" id="1.25.40.10:FF:000348">
    <property type="entry name" value="Pentatricopeptide repeat-containing protein chloroplastic"/>
    <property type="match status" value="1"/>
</dbReference>
<dbReference type="Gene3D" id="1.25.40.10">
    <property type="entry name" value="Tetratricopeptide repeat domain"/>
    <property type="match status" value="3"/>
</dbReference>
<feature type="repeat" description="PPR" evidence="2">
    <location>
        <begin position="264"/>
        <end position="294"/>
    </location>
</feature>
<organism evidence="4">
    <name type="scientific">Vitis vinifera</name>
    <name type="common">Grape</name>
    <dbReference type="NCBI Taxonomy" id="29760"/>
    <lineage>
        <taxon>Eukaryota</taxon>
        <taxon>Viridiplantae</taxon>
        <taxon>Streptophyta</taxon>
        <taxon>Embryophyta</taxon>
        <taxon>Tracheophyta</taxon>
        <taxon>Spermatophyta</taxon>
        <taxon>Magnoliopsida</taxon>
        <taxon>eudicotyledons</taxon>
        <taxon>Gunneridae</taxon>
        <taxon>Pentapetalae</taxon>
        <taxon>rosids</taxon>
        <taxon>Vitales</taxon>
        <taxon>Vitaceae</taxon>
        <taxon>Viteae</taxon>
        <taxon>Vitis</taxon>
    </lineage>
</organism>
<feature type="compositionally biased region" description="Polar residues" evidence="3">
    <location>
        <begin position="1"/>
        <end position="12"/>
    </location>
</feature>
<gene>
    <name evidence="4" type="ORF">VITISV_019715</name>
</gene>
<dbReference type="Pfam" id="PF01535">
    <property type="entry name" value="PPR"/>
    <property type="match status" value="2"/>
</dbReference>
<feature type="repeat" description="PPR" evidence="2">
    <location>
        <begin position="295"/>
        <end position="329"/>
    </location>
</feature>
<feature type="repeat" description="PPR" evidence="2">
    <location>
        <begin position="163"/>
        <end position="197"/>
    </location>
</feature>
<dbReference type="PANTHER" id="PTHR47926:SF473">
    <property type="entry name" value="(WILD MALAYSIAN BANANA) HYPOTHETICAL PROTEIN"/>
    <property type="match status" value="1"/>
</dbReference>
<evidence type="ECO:0000313" key="4">
    <source>
        <dbReference type="EMBL" id="CAN68290.1"/>
    </source>
</evidence>
<dbReference type="InterPro" id="IPR002885">
    <property type="entry name" value="PPR_rpt"/>
</dbReference>
<reference evidence="4" key="1">
    <citation type="journal article" date="2007" name="PLoS ONE">
        <title>The first genome sequence of an elite grapevine cultivar (Pinot noir Vitis vinifera L.): coping with a highly heterozygous genome.</title>
        <authorList>
            <person name="Velasco R."/>
            <person name="Zharkikh A."/>
            <person name="Troggio M."/>
            <person name="Cartwright D.A."/>
            <person name="Cestaro A."/>
            <person name="Pruss D."/>
            <person name="Pindo M."/>
            <person name="FitzGerald L.M."/>
            <person name="Vezzulli S."/>
            <person name="Reid J."/>
            <person name="Malacarne G."/>
            <person name="Iliev D."/>
            <person name="Coppola G."/>
            <person name="Wardell B."/>
            <person name="Micheletti D."/>
            <person name="Macalma T."/>
            <person name="Facci M."/>
            <person name="Mitchell J.T."/>
            <person name="Perazzolli M."/>
            <person name="Eldredge G."/>
            <person name="Gatto P."/>
            <person name="Oyzerski R."/>
            <person name="Moretto M."/>
            <person name="Gutin N."/>
            <person name="Stefanini M."/>
            <person name="Chen Y."/>
            <person name="Segala C."/>
            <person name="Davenport C."/>
            <person name="Dematte L."/>
            <person name="Mraz A."/>
            <person name="Battilana J."/>
            <person name="Stormo K."/>
            <person name="Costa F."/>
            <person name="Tao Q."/>
            <person name="Si-Ammour A."/>
            <person name="Harkins T."/>
            <person name="Lackey A."/>
            <person name="Perbost C."/>
            <person name="Taillon B."/>
            <person name="Stella A."/>
            <person name="Solovyev V."/>
            <person name="Fawcett J.A."/>
            <person name="Sterck L."/>
            <person name="Vandepoele K."/>
            <person name="Grando S.M."/>
            <person name="Toppo S."/>
            <person name="Moser C."/>
            <person name="Lanchbury J."/>
            <person name="Bogden R."/>
            <person name="Skolnick M."/>
            <person name="Sgaramella V."/>
            <person name="Bhatnagar S.K."/>
            <person name="Fontana P."/>
            <person name="Gutin A."/>
            <person name="Van de Peer Y."/>
            <person name="Salamini F."/>
            <person name="Viola R."/>
        </authorList>
    </citation>
    <scope>NUCLEOTIDE SEQUENCE</scope>
</reference>